<name>A0A1T4P2D1_9ENTE</name>
<evidence type="ECO:0000313" key="3">
    <source>
        <dbReference type="Proteomes" id="UP000190328"/>
    </source>
</evidence>
<protein>
    <recommendedName>
        <fullName evidence="4">ABC-2 family transporter protein</fullName>
    </recommendedName>
</protein>
<evidence type="ECO:0008006" key="4">
    <source>
        <dbReference type="Google" id="ProtNLM"/>
    </source>
</evidence>
<feature type="transmembrane region" description="Helical" evidence="1">
    <location>
        <begin position="293"/>
        <end position="312"/>
    </location>
</feature>
<evidence type="ECO:0000256" key="1">
    <source>
        <dbReference type="SAM" id="Phobius"/>
    </source>
</evidence>
<feature type="transmembrane region" description="Helical" evidence="1">
    <location>
        <begin position="264"/>
        <end position="286"/>
    </location>
</feature>
<feature type="transmembrane region" description="Helical" evidence="1">
    <location>
        <begin position="18"/>
        <end position="37"/>
    </location>
</feature>
<keyword evidence="1" id="KW-1133">Transmembrane helix</keyword>
<keyword evidence="3" id="KW-1185">Reference proteome</keyword>
<dbReference type="RefSeq" id="WP_078807552.1">
    <property type="nucleotide sequence ID" value="NZ_FUXI01000018.1"/>
</dbReference>
<evidence type="ECO:0000313" key="2">
    <source>
        <dbReference type="EMBL" id="SJZ85675.1"/>
    </source>
</evidence>
<reference evidence="3" key="1">
    <citation type="submission" date="2017-02" db="EMBL/GenBank/DDBJ databases">
        <authorList>
            <person name="Varghese N."/>
            <person name="Submissions S."/>
        </authorList>
    </citation>
    <scope>NUCLEOTIDE SEQUENCE [LARGE SCALE GENOMIC DNA]</scope>
    <source>
        <strain evidence="3">ATCC BAA-1030</strain>
    </source>
</reference>
<dbReference type="AlphaFoldDB" id="A0A1T4P2D1"/>
<dbReference type="Proteomes" id="UP000190328">
    <property type="component" value="Unassembled WGS sequence"/>
</dbReference>
<feature type="transmembrane region" description="Helical" evidence="1">
    <location>
        <begin position="215"/>
        <end position="237"/>
    </location>
</feature>
<keyword evidence="1" id="KW-0472">Membrane</keyword>
<gene>
    <name evidence="2" type="ORF">SAMN02745116_01619</name>
</gene>
<proteinExistence type="predicted"/>
<organism evidence="2 3">
    <name type="scientific">Pilibacter termitis</name>
    <dbReference type="NCBI Taxonomy" id="263852"/>
    <lineage>
        <taxon>Bacteria</taxon>
        <taxon>Bacillati</taxon>
        <taxon>Bacillota</taxon>
        <taxon>Bacilli</taxon>
        <taxon>Lactobacillales</taxon>
        <taxon>Enterococcaceae</taxon>
        <taxon>Pilibacter</taxon>
    </lineage>
</organism>
<feature type="transmembrane region" description="Helical" evidence="1">
    <location>
        <begin position="351"/>
        <end position="371"/>
    </location>
</feature>
<accession>A0A1T4P2D1</accession>
<keyword evidence="1" id="KW-0812">Transmembrane</keyword>
<sequence length="382" mass="44125">MNYTFLLELKKNIRDKNIFVVPLLLLIIFTFFCVQNSHEEEFFDGWENERSSMTLTRAFNANGEEQTLEKLNENPKQNASLIKTLEIKEKILQAIDQRDKQKFVKGKLAEVNNRLEDPRALDPIGRLLDKLSQIEYQKILKNKNEYLFSTQRKKPTFNLFQEIVSTSLQSHLLLLFLSLFSAYVFFQAEKSKSKEFVDIFPTQNWKKTLAKLSYFFLYFSLSFLGAIALFFLANSLFFGLGEANYPFAVAVSKGSVTFISASQFLWKFCFLFVLFLLFIVVFNYCLAKWTKNIFVLFIANAFLFLLETAPVLQEEKMLGFKQLFIGSYSNIAKILKNTPYLQGGNGFYPSFSQATLVISAYICIFAILSFIPNHLRKGGVLC</sequence>
<dbReference type="EMBL" id="FUXI01000018">
    <property type="protein sequence ID" value="SJZ85675.1"/>
    <property type="molecule type" value="Genomic_DNA"/>
</dbReference>
<dbReference type="STRING" id="263852.SAMN02745116_01619"/>
<feature type="transmembrane region" description="Helical" evidence="1">
    <location>
        <begin position="168"/>
        <end position="186"/>
    </location>
</feature>